<dbReference type="EMBL" id="LWDD02003817">
    <property type="protein sequence ID" value="KAE8236310.1"/>
    <property type="molecule type" value="Genomic_DNA"/>
</dbReference>
<name>A0A8T8SAU7_9BASI</name>
<reference evidence="1" key="1">
    <citation type="submission" date="2016-04" db="EMBL/GenBank/DDBJ databases">
        <authorList>
            <person name="Nguyen H.D."/>
            <person name="Kesanakurti P."/>
            <person name="Cullis J."/>
            <person name="Levesque C.A."/>
            <person name="Hambleton S."/>
        </authorList>
    </citation>
    <scope>NUCLEOTIDE SEQUENCE</scope>
    <source>
        <strain evidence="1">DAOMC 238032</strain>
    </source>
</reference>
<accession>A0A8T8SAU7</accession>
<reference evidence="1" key="2">
    <citation type="journal article" date="2019" name="IMA Fungus">
        <title>Genome sequencing and comparison of five Tilletia species to identify candidate genes for the detection of regulated species infecting wheat.</title>
        <authorList>
            <person name="Nguyen H.D.T."/>
            <person name="Sultana T."/>
            <person name="Kesanakurti P."/>
            <person name="Hambleton S."/>
        </authorList>
    </citation>
    <scope>NUCLEOTIDE SEQUENCE</scope>
    <source>
        <strain evidence="1">DAOMC 238032</strain>
    </source>
</reference>
<gene>
    <name evidence="1" type="ORF">A4X03_0g9486</name>
</gene>
<organism evidence="1 2">
    <name type="scientific">Tilletia caries</name>
    <name type="common">wheat bunt fungus</name>
    <dbReference type="NCBI Taxonomy" id="13290"/>
    <lineage>
        <taxon>Eukaryota</taxon>
        <taxon>Fungi</taxon>
        <taxon>Dikarya</taxon>
        <taxon>Basidiomycota</taxon>
        <taxon>Ustilaginomycotina</taxon>
        <taxon>Exobasidiomycetes</taxon>
        <taxon>Tilletiales</taxon>
        <taxon>Tilletiaceae</taxon>
        <taxon>Tilletia</taxon>
    </lineage>
</organism>
<dbReference type="Proteomes" id="UP000077671">
    <property type="component" value="Unassembled WGS sequence"/>
</dbReference>
<comment type="caution">
    <text evidence="1">The sequence shown here is derived from an EMBL/GenBank/DDBJ whole genome shotgun (WGS) entry which is preliminary data.</text>
</comment>
<protein>
    <submittedName>
        <fullName evidence="1">Uncharacterized protein</fullName>
    </submittedName>
</protein>
<evidence type="ECO:0000313" key="1">
    <source>
        <dbReference type="EMBL" id="KAE8236310.1"/>
    </source>
</evidence>
<dbReference type="AlphaFoldDB" id="A0A8T8SAU7"/>
<proteinExistence type="predicted"/>
<sequence length="108" mass="12305">MTKRIIDGLEAIEIEYHQTEWFNRLLHICSASQLCVEQVSISKTRHLIDVGGVPKIKLAIMGICHILEHTVYHRLALMVQAVLSRDFESAYLSRGMAKIELLHHGLDT</sequence>
<evidence type="ECO:0000313" key="2">
    <source>
        <dbReference type="Proteomes" id="UP000077671"/>
    </source>
</evidence>